<dbReference type="PROSITE" id="PS50893">
    <property type="entry name" value="ABC_TRANSPORTER_2"/>
    <property type="match status" value="1"/>
</dbReference>
<comment type="subcellular location">
    <subcellularLocation>
        <location evidence="1">Cell membrane</location>
        <topology evidence="1">Multi-pass membrane protein</topology>
    </subcellularLocation>
</comment>
<protein>
    <submittedName>
        <fullName evidence="7">ABC transporter ATP-binding protein</fullName>
    </submittedName>
</protein>
<dbReference type="PROSITE" id="PS00211">
    <property type="entry name" value="ABC_TRANSPORTER_1"/>
    <property type="match status" value="1"/>
</dbReference>
<dbReference type="InterPro" id="IPR027417">
    <property type="entry name" value="P-loop_NTPase"/>
</dbReference>
<dbReference type="InterPro" id="IPR017871">
    <property type="entry name" value="ABC_transporter-like_CS"/>
</dbReference>
<dbReference type="RefSeq" id="WP_160942478.1">
    <property type="nucleotide sequence ID" value="NZ_CP063310.1"/>
</dbReference>
<evidence type="ECO:0000256" key="3">
    <source>
        <dbReference type="ARBA" id="ARBA00022741"/>
    </source>
</evidence>
<dbReference type="EMBL" id="CP063310">
    <property type="protein sequence ID" value="QOS66740.1"/>
    <property type="molecule type" value="Genomic_DNA"/>
</dbReference>
<dbReference type="KEGG" id="egd:GS424_009185"/>
<dbReference type="InterPro" id="IPR003593">
    <property type="entry name" value="AAA+_ATPase"/>
</dbReference>
<dbReference type="SMART" id="SM00382">
    <property type="entry name" value="AAA"/>
    <property type="match status" value="1"/>
</dbReference>
<dbReference type="PANTHER" id="PTHR43394:SF1">
    <property type="entry name" value="ATP-BINDING CASSETTE SUB-FAMILY B MEMBER 10, MITOCHONDRIAL"/>
    <property type="match status" value="1"/>
</dbReference>
<keyword evidence="5" id="KW-1133">Transmembrane helix</keyword>
<evidence type="ECO:0000256" key="1">
    <source>
        <dbReference type="ARBA" id="ARBA00004651"/>
    </source>
</evidence>
<evidence type="ECO:0000256" key="5">
    <source>
        <dbReference type="ARBA" id="ARBA00022989"/>
    </source>
</evidence>
<keyword evidence="2" id="KW-0812">Transmembrane</keyword>
<dbReference type="Pfam" id="PF00005">
    <property type="entry name" value="ABC_tran"/>
    <property type="match status" value="1"/>
</dbReference>
<dbReference type="Gene3D" id="3.40.50.300">
    <property type="entry name" value="P-loop containing nucleotide triphosphate hydrolases"/>
    <property type="match status" value="1"/>
</dbReference>
<dbReference type="SUPFAM" id="SSF90123">
    <property type="entry name" value="ABC transporter transmembrane region"/>
    <property type="match status" value="1"/>
</dbReference>
<dbReference type="GO" id="GO:0016887">
    <property type="term" value="F:ATP hydrolysis activity"/>
    <property type="evidence" value="ECO:0007669"/>
    <property type="project" value="InterPro"/>
</dbReference>
<dbReference type="Gene3D" id="1.20.1560.10">
    <property type="entry name" value="ABC transporter type 1, transmembrane domain"/>
    <property type="match status" value="1"/>
</dbReference>
<evidence type="ECO:0000313" key="7">
    <source>
        <dbReference type="EMBL" id="QOS66740.1"/>
    </source>
</evidence>
<evidence type="ECO:0000256" key="4">
    <source>
        <dbReference type="ARBA" id="ARBA00022840"/>
    </source>
</evidence>
<keyword evidence="6" id="KW-0472">Membrane</keyword>
<dbReference type="GO" id="GO:0015421">
    <property type="term" value="F:ABC-type oligopeptide transporter activity"/>
    <property type="evidence" value="ECO:0007669"/>
    <property type="project" value="TreeGrafter"/>
</dbReference>
<proteinExistence type="predicted"/>
<dbReference type="Pfam" id="PF00664">
    <property type="entry name" value="ABC_membrane"/>
    <property type="match status" value="1"/>
</dbReference>
<reference evidence="7 8" key="1">
    <citation type="submission" date="2020-10" db="EMBL/GenBank/DDBJ databases">
        <title>Eggerthella sp. nov., isolated from human feces.</title>
        <authorList>
            <person name="Yajun G."/>
        </authorList>
    </citation>
    <scope>NUCLEOTIDE SEQUENCE [LARGE SCALE GENOMIC DNA]</scope>
    <source>
        <strain evidence="7 8">HF-1101</strain>
    </source>
</reference>
<dbReference type="GO" id="GO:0005886">
    <property type="term" value="C:plasma membrane"/>
    <property type="evidence" value="ECO:0007669"/>
    <property type="project" value="UniProtKB-SubCell"/>
</dbReference>
<dbReference type="InterPro" id="IPR039421">
    <property type="entry name" value="Type_1_exporter"/>
</dbReference>
<dbReference type="AlphaFoldDB" id="A0A6L7IWR3"/>
<dbReference type="SUPFAM" id="SSF52540">
    <property type="entry name" value="P-loop containing nucleoside triphosphate hydrolases"/>
    <property type="match status" value="1"/>
</dbReference>
<organism evidence="7 8">
    <name type="scientific">Eggerthella guodeyinii</name>
    <dbReference type="NCBI Taxonomy" id="2690837"/>
    <lineage>
        <taxon>Bacteria</taxon>
        <taxon>Bacillati</taxon>
        <taxon>Actinomycetota</taxon>
        <taxon>Coriobacteriia</taxon>
        <taxon>Eggerthellales</taxon>
        <taxon>Eggerthellaceae</taxon>
        <taxon>Eggerthella</taxon>
    </lineage>
</organism>
<evidence type="ECO:0000256" key="6">
    <source>
        <dbReference type="ARBA" id="ARBA00023136"/>
    </source>
</evidence>
<gene>
    <name evidence="7" type="ORF">GS424_009185</name>
</gene>
<dbReference type="InterPro" id="IPR011527">
    <property type="entry name" value="ABC1_TM_dom"/>
</dbReference>
<name>A0A6L7IWR3_9ACTN</name>
<sequence>MLKLFRNHKGLFALVLLFSVINSVLGIGAAVILENILNSVVDGNWGLFSIMLWVVLGYIVVLVAMSACGTIAEKKLIVRTVQDLRNDVQQGILSRDTERYKTTNTADYLSALTNDVKIIEENVIVAFLNTIQYALVFVMAAVALFVYSPLIGGIMLFGLLLMYLLPASLGKPIGKRQEAYSASLSLFTTRLKDQFSGYEVIRSYRLVDQAKAAFTRQNEELSERKYGVDKLLALSEVIAGVMGAGLQIGTMLVAGFLVLNGQMAAGTLLAILQLSGMFVQPVAIILQSIPKIQGAGPVLARLEELSSPAPSGFTGTVEPAFERDIRFENLSFGYAEGRPVLAGLDATLEKGGKYVLIGESGCGKSTLMSLLAAEHSAYAGEIRIDGNELRTLDIDKLLTSISTIHQDVYLFDETIRYNIGLGRPYSEEKWNRALRISGVDRFLAQTEQGLDTQAGEMGANLSGGQCQRIAVARALIEEKPLLILDEGTNAVDIQTAYDIESALLGIEDLTLITITHNLRPELLRRYDALLFMKQGRIGEAGTYDALVEQGGGFASFQRLERIIEPGTQQNEVHVHETATQSGL</sequence>
<evidence type="ECO:0000256" key="2">
    <source>
        <dbReference type="ARBA" id="ARBA00022692"/>
    </source>
</evidence>
<keyword evidence="3" id="KW-0547">Nucleotide-binding</keyword>
<dbReference type="InterPro" id="IPR036640">
    <property type="entry name" value="ABC1_TM_sf"/>
</dbReference>
<accession>A0A6L7IWR3</accession>
<dbReference type="Proteomes" id="UP000478463">
    <property type="component" value="Chromosome"/>
</dbReference>
<evidence type="ECO:0000313" key="8">
    <source>
        <dbReference type="Proteomes" id="UP000478463"/>
    </source>
</evidence>
<dbReference type="InterPro" id="IPR003439">
    <property type="entry name" value="ABC_transporter-like_ATP-bd"/>
</dbReference>
<dbReference type="PROSITE" id="PS50929">
    <property type="entry name" value="ABC_TM1F"/>
    <property type="match status" value="1"/>
</dbReference>
<dbReference type="CDD" id="cd07346">
    <property type="entry name" value="ABC_6TM_exporters"/>
    <property type="match status" value="1"/>
</dbReference>
<dbReference type="PANTHER" id="PTHR43394">
    <property type="entry name" value="ATP-DEPENDENT PERMEASE MDL1, MITOCHONDRIAL"/>
    <property type="match status" value="1"/>
</dbReference>
<keyword evidence="4 7" id="KW-0067">ATP-binding</keyword>
<dbReference type="GO" id="GO:0005524">
    <property type="term" value="F:ATP binding"/>
    <property type="evidence" value="ECO:0007669"/>
    <property type="project" value="UniProtKB-KW"/>
</dbReference>